<dbReference type="SUPFAM" id="SSF161098">
    <property type="entry name" value="MetI-like"/>
    <property type="match status" value="1"/>
</dbReference>
<keyword evidence="3" id="KW-1003">Cell membrane</keyword>
<keyword evidence="5 7" id="KW-1133">Transmembrane helix</keyword>
<dbReference type="PROSITE" id="PS50928">
    <property type="entry name" value="ABC_TM1"/>
    <property type="match status" value="1"/>
</dbReference>
<protein>
    <submittedName>
        <fullName evidence="9">Sugar ABC transporter permease</fullName>
    </submittedName>
</protein>
<evidence type="ECO:0000256" key="3">
    <source>
        <dbReference type="ARBA" id="ARBA00022475"/>
    </source>
</evidence>
<dbReference type="Gene3D" id="1.10.3720.10">
    <property type="entry name" value="MetI-like"/>
    <property type="match status" value="1"/>
</dbReference>
<keyword evidence="6 7" id="KW-0472">Membrane</keyword>
<feature type="transmembrane region" description="Helical" evidence="7">
    <location>
        <begin position="236"/>
        <end position="259"/>
    </location>
</feature>
<dbReference type="InterPro" id="IPR000515">
    <property type="entry name" value="MetI-like"/>
</dbReference>
<evidence type="ECO:0000313" key="10">
    <source>
        <dbReference type="Proteomes" id="UP000629365"/>
    </source>
</evidence>
<feature type="transmembrane region" description="Helical" evidence="7">
    <location>
        <begin position="192"/>
        <end position="216"/>
    </location>
</feature>
<evidence type="ECO:0000256" key="5">
    <source>
        <dbReference type="ARBA" id="ARBA00022989"/>
    </source>
</evidence>
<evidence type="ECO:0000256" key="6">
    <source>
        <dbReference type="ARBA" id="ARBA00023136"/>
    </source>
</evidence>
<reference evidence="10" key="1">
    <citation type="journal article" date="2019" name="Int. J. Syst. Evol. Microbiol.">
        <title>The Global Catalogue of Microorganisms (GCM) 10K type strain sequencing project: providing services to taxonomists for standard genome sequencing and annotation.</title>
        <authorList>
            <consortium name="The Broad Institute Genomics Platform"/>
            <consortium name="The Broad Institute Genome Sequencing Center for Infectious Disease"/>
            <person name="Wu L."/>
            <person name="Ma J."/>
        </authorList>
    </citation>
    <scope>NUCLEOTIDE SEQUENCE [LARGE SCALE GENOMIC DNA]</scope>
    <source>
        <strain evidence="10">CCM 7640</strain>
    </source>
</reference>
<evidence type="ECO:0000256" key="1">
    <source>
        <dbReference type="ARBA" id="ARBA00004651"/>
    </source>
</evidence>
<keyword evidence="2 7" id="KW-0813">Transport</keyword>
<dbReference type="RefSeq" id="WP_229702654.1">
    <property type="nucleotide sequence ID" value="NZ_BMCM01000001.1"/>
</dbReference>
<dbReference type="CDD" id="cd06261">
    <property type="entry name" value="TM_PBP2"/>
    <property type="match status" value="1"/>
</dbReference>
<accession>A0ABQ1RDQ2</accession>
<comment type="caution">
    <text evidence="9">The sequence shown here is derived from an EMBL/GenBank/DDBJ whole genome shotgun (WGS) entry which is preliminary data.</text>
</comment>
<keyword evidence="4 7" id="KW-0812">Transmembrane</keyword>
<evidence type="ECO:0000256" key="4">
    <source>
        <dbReference type="ARBA" id="ARBA00022692"/>
    </source>
</evidence>
<evidence type="ECO:0000259" key="8">
    <source>
        <dbReference type="PROSITE" id="PS50928"/>
    </source>
</evidence>
<evidence type="ECO:0000256" key="2">
    <source>
        <dbReference type="ARBA" id="ARBA00022448"/>
    </source>
</evidence>
<feature type="transmembrane region" description="Helical" evidence="7">
    <location>
        <begin position="67"/>
        <end position="92"/>
    </location>
</feature>
<evidence type="ECO:0000256" key="7">
    <source>
        <dbReference type="RuleBase" id="RU363032"/>
    </source>
</evidence>
<keyword evidence="10" id="KW-1185">Reference proteome</keyword>
<organism evidence="9 10">
    <name type="scientific">Microbacterium murale</name>
    <dbReference type="NCBI Taxonomy" id="1081040"/>
    <lineage>
        <taxon>Bacteria</taxon>
        <taxon>Bacillati</taxon>
        <taxon>Actinomycetota</taxon>
        <taxon>Actinomycetes</taxon>
        <taxon>Micrococcales</taxon>
        <taxon>Microbacteriaceae</taxon>
        <taxon>Microbacterium</taxon>
    </lineage>
</organism>
<dbReference type="PANTHER" id="PTHR43744">
    <property type="entry name" value="ABC TRANSPORTER PERMEASE PROTEIN MG189-RELATED-RELATED"/>
    <property type="match status" value="1"/>
</dbReference>
<evidence type="ECO:0000313" key="9">
    <source>
        <dbReference type="EMBL" id="GGD65033.1"/>
    </source>
</evidence>
<comment type="subcellular location">
    <subcellularLocation>
        <location evidence="1 7">Cell membrane</location>
        <topology evidence="1 7">Multi-pass membrane protein</topology>
    </subcellularLocation>
</comment>
<gene>
    <name evidence="9" type="ORF">GCM10007269_05270</name>
</gene>
<name>A0ABQ1RDQ2_9MICO</name>
<comment type="similarity">
    <text evidence="7">Belongs to the binding-protein-dependent transport system permease family.</text>
</comment>
<dbReference type="Proteomes" id="UP000629365">
    <property type="component" value="Unassembled WGS sequence"/>
</dbReference>
<feature type="transmembrane region" description="Helical" evidence="7">
    <location>
        <begin position="104"/>
        <end position="125"/>
    </location>
</feature>
<dbReference type="EMBL" id="BMCM01000001">
    <property type="protein sequence ID" value="GGD65033.1"/>
    <property type="molecule type" value="Genomic_DNA"/>
</dbReference>
<feature type="domain" description="ABC transmembrane type-1" evidence="8">
    <location>
        <begin position="68"/>
        <end position="259"/>
    </location>
</feature>
<feature type="transmembrane region" description="Helical" evidence="7">
    <location>
        <begin position="137"/>
        <end position="159"/>
    </location>
</feature>
<proteinExistence type="inferred from homology"/>
<sequence>MRRLRRAQPISTLFLVLIAFVTLAPLGAFALASLQPAGSLVSGVQWPEVPHWENFARAWTDANFALLIRNSFLILLCVVPATLLISILAGFAFGTMTFRGRSALYLYLILGLTVPVEMIIIPLYFDFQSLGLIGSYWPIILSEIGLFIPFGVFWMTAYFRSVPRALIEAAQIDGATDWKILWRVLVPGARPALTTLGVLTFIWSWNQFLLILVLIQNSEMRTAPAGLGYFVGEHSIDVPSLAAATFIVMAPPLIVYLIFQRQFITGTLAGALKG</sequence>
<dbReference type="InterPro" id="IPR035906">
    <property type="entry name" value="MetI-like_sf"/>
</dbReference>
<dbReference type="PANTHER" id="PTHR43744:SF12">
    <property type="entry name" value="ABC TRANSPORTER PERMEASE PROTEIN MG189-RELATED"/>
    <property type="match status" value="1"/>
</dbReference>
<dbReference type="Pfam" id="PF00528">
    <property type="entry name" value="BPD_transp_1"/>
    <property type="match status" value="1"/>
</dbReference>